<feature type="compositionally biased region" description="Pro residues" evidence="1">
    <location>
        <begin position="265"/>
        <end position="278"/>
    </location>
</feature>
<dbReference type="Pfam" id="PF23070">
    <property type="entry name" value="DUF7043"/>
    <property type="match status" value="1"/>
</dbReference>
<dbReference type="Pfam" id="PF23069">
    <property type="entry name" value="DUF7042"/>
    <property type="match status" value="1"/>
</dbReference>
<proteinExistence type="predicted"/>
<dbReference type="PANTHER" id="PTHR22255:SF9">
    <property type="entry name" value="LP06548P"/>
    <property type="match status" value="1"/>
</dbReference>
<organism evidence="5 6">
    <name type="scientific">Ladona fulva</name>
    <name type="common">Scarce chaser dragonfly</name>
    <name type="synonym">Libellula fulva</name>
    <dbReference type="NCBI Taxonomy" id="123851"/>
    <lineage>
        <taxon>Eukaryota</taxon>
        <taxon>Metazoa</taxon>
        <taxon>Ecdysozoa</taxon>
        <taxon>Arthropoda</taxon>
        <taxon>Hexapoda</taxon>
        <taxon>Insecta</taxon>
        <taxon>Pterygota</taxon>
        <taxon>Palaeoptera</taxon>
        <taxon>Odonata</taxon>
        <taxon>Epiprocta</taxon>
        <taxon>Anisoptera</taxon>
        <taxon>Libelluloidea</taxon>
        <taxon>Libellulidae</taxon>
        <taxon>Ladona</taxon>
    </lineage>
</organism>
<evidence type="ECO:0000259" key="4">
    <source>
        <dbReference type="Pfam" id="PF23071"/>
    </source>
</evidence>
<evidence type="ECO:0000259" key="3">
    <source>
        <dbReference type="Pfam" id="PF23070"/>
    </source>
</evidence>
<accession>A0A8K0KF37</accession>
<reference evidence="5" key="1">
    <citation type="submission" date="2013-04" db="EMBL/GenBank/DDBJ databases">
        <authorList>
            <person name="Qu J."/>
            <person name="Murali S.C."/>
            <person name="Bandaranaike D."/>
            <person name="Bellair M."/>
            <person name="Blankenburg K."/>
            <person name="Chao H."/>
            <person name="Dinh H."/>
            <person name="Doddapaneni H."/>
            <person name="Downs B."/>
            <person name="Dugan-Rocha S."/>
            <person name="Elkadiri S."/>
            <person name="Gnanaolivu R.D."/>
            <person name="Hernandez B."/>
            <person name="Javaid M."/>
            <person name="Jayaseelan J.C."/>
            <person name="Lee S."/>
            <person name="Li M."/>
            <person name="Ming W."/>
            <person name="Munidasa M."/>
            <person name="Muniz J."/>
            <person name="Nguyen L."/>
            <person name="Ongeri F."/>
            <person name="Osuji N."/>
            <person name="Pu L.-L."/>
            <person name="Puazo M."/>
            <person name="Qu C."/>
            <person name="Quiroz J."/>
            <person name="Raj R."/>
            <person name="Weissenberger G."/>
            <person name="Xin Y."/>
            <person name="Zou X."/>
            <person name="Han Y."/>
            <person name="Richards S."/>
            <person name="Worley K."/>
            <person name="Muzny D."/>
            <person name="Gibbs R."/>
        </authorList>
    </citation>
    <scope>NUCLEOTIDE SEQUENCE</scope>
    <source>
        <strain evidence="5">Sampled in the wild</strain>
    </source>
</reference>
<sequence>MILTVISKIISRKGWCHFPSRWEGTWFQSGVRTPIIISEDRLSTKGRCIASDGGDKFLVVDDMFRVDADPVPCPFAGAFTFSYNRGHGECTTPPSSVESCTQDSRLLLRYQACPDVYGSESTVEELLCLATWKEGSSRYLVGKVHHSHATSNEDRYRCFVYEKSQTNPPLGPMLPSPGVTLVPSETTVDFRVAQSGDATCNGLFSPMEGSRTMALRKAPSPIKCSFPSWLTAHSRWHTLDYRRSYQFHARNTTLRISNASTPDDSAPPPPFPPPPPPAVGSGTDGADRNVGPGGHHRGNSVHHRGRHQQLLQQVAASPLSSPQDAEMRVVCSEAVEVTGDFARLVTHVTMGCHSGFVCMTFYKRDSHVIEVQAGSYTHRPEEACQPSHFDEAALPFVTLVSEGHGVRKRRNTCNDEEDFTSLAVGCGSSDTMEFRSACTRADLISAYSCHGGWEDNGTHFLITTPLSRTSHGARRLCFIYREGGPGSGGVIHFSSSPDSCRRNVLPGVEGALAFNVTNVGQCMEMSSASKTAIHKLLSLIGPLLLLLLMSR</sequence>
<feature type="region of interest" description="Disordered" evidence="1">
    <location>
        <begin position="257"/>
        <end position="307"/>
    </location>
</feature>
<feature type="domain" description="DUF7042" evidence="2">
    <location>
        <begin position="70"/>
        <end position="216"/>
    </location>
</feature>
<feature type="domain" description="DUF7043" evidence="3">
    <location>
        <begin position="322"/>
        <end position="392"/>
    </location>
</feature>
<dbReference type="EMBL" id="KZ308743">
    <property type="protein sequence ID" value="KAG8233725.1"/>
    <property type="molecule type" value="Genomic_DNA"/>
</dbReference>
<dbReference type="InterPro" id="IPR055471">
    <property type="entry name" value="DUF7043"/>
</dbReference>
<keyword evidence="6" id="KW-1185">Reference proteome</keyword>
<reference evidence="5" key="2">
    <citation type="submission" date="2017-10" db="EMBL/GenBank/DDBJ databases">
        <title>Ladona fulva Genome sequencing and assembly.</title>
        <authorList>
            <person name="Murali S."/>
            <person name="Richards S."/>
            <person name="Bandaranaike D."/>
            <person name="Bellair M."/>
            <person name="Blankenburg K."/>
            <person name="Chao H."/>
            <person name="Dinh H."/>
            <person name="Doddapaneni H."/>
            <person name="Dugan-Rocha S."/>
            <person name="Elkadiri S."/>
            <person name="Gnanaolivu R."/>
            <person name="Hernandez B."/>
            <person name="Skinner E."/>
            <person name="Javaid M."/>
            <person name="Lee S."/>
            <person name="Li M."/>
            <person name="Ming W."/>
            <person name="Munidasa M."/>
            <person name="Muniz J."/>
            <person name="Nguyen L."/>
            <person name="Hughes D."/>
            <person name="Osuji N."/>
            <person name="Pu L.-L."/>
            <person name="Puazo M."/>
            <person name="Qu C."/>
            <person name="Quiroz J."/>
            <person name="Raj R."/>
            <person name="Weissenberger G."/>
            <person name="Xin Y."/>
            <person name="Zou X."/>
            <person name="Han Y."/>
            <person name="Worley K."/>
            <person name="Muzny D."/>
            <person name="Gibbs R."/>
        </authorList>
    </citation>
    <scope>NUCLEOTIDE SEQUENCE</scope>
    <source>
        <strain evidence="5">Sampled in the wild</strain>
    </source>
</reference>
<dbReference type="InterPro" id="IPR055472">
    <property type="entry name" value="DUF7044"/>
</dbReference>
<gene>
    <name evidence="5" type="ORF">J437_LFUL013222</name>
</gene>
<dbReference type="InterPro" id="IPR055470">
    <property type="entry name" value="DUF7042"/>
</dbReference>
<evidence type="ECO:0000256" key="1">
    <source>
        <dbReference type="SAM" id="MobiDB-lite"/>
    </source>
</evidence>
<feature type="domain" description="DUF7044" evidence="4">
    <location>
        <begin position="16"/>
        <end position="62"/>
    </location>
</feature>
<dbReference type="Pfam" id="PF23071">
    <property type="entry name" value="DUF7044"/>
    <property type="match status" value="1"/>
</dbReference>
<dbReference type="PANTHER" id="PTHR22255">
    <property type="entry name" value="LP06548P"/>
    <property type="match status" value="1"/>
</dbReference>
<dbReference type="OrthoDB" id="9979716at2759"/>
<dbReference type="AlphaFoldDB" id="A0A8K0KF37"/>
<name>A0A8K0KF37_LADFU</name>
<evidence type="ECO:0000313" key="5">
    <source>
        <dbReference type="EMBL" id="KAG8233725.1"/>
    </source>
</evidence>
<evidence type="ECO:0000313" key="6">
    <source>
        <dbReference type="Proteomes" id="UP000792457"/>
    </source>
</evidence>
<protein>
    <submittedName>
        <fullName evidence="5">Uncharacterized protein</fullName>
    </submittedName>
</protein>
<evidence type="ECO:0000259" key="2">
    <source>
        <dbReference type="Pfam" id="PF23069"/>
    </source>
</evidence>
<comment type="caution">
    <text evidence="5">The sequence shown here is derived from an EMBL/GenBank/DDBJ whole genome shotgun (WGS) entry which is preliminary data.</text>
</comment>
<dbReference type="Proteomes" id="UP000792457">
    <property type="component" value="Unassembled WGS sequence"/>
</dbReference>
<feature type="compositionally biased region" description="Basic residues" evidence="1">
    <location>
        <begin position="294"/>
        <end position="307"/>
    </location>
</feature>
<dbReference type="GO" id="GO:0061909">
    <property type="term" value="P:autophagosome-lysosome fusion"/>
    <property type="evidence" value="ECO:0007669"/>
    <property type="project" value="TreeGrafter"/>
</dbReference>